<keyword evidence="1" id="KW-0472">Membrane</keyword>
<gene>
    <name evidence="2" type="ORF">EJ913_00100</name>
</gene>
<dbReference type="OrthoDB" id="7307003at2"/>
<evidence type="ECO:0000313" key="3">
    <source>
        <dbReference type="Proteomes" id="UP000280346"/>
    </source>
</evidence>
<keyword evidence="3" id="KW-1185">Reference proteome</keyword>
<name>A0A433JEG1_9PROT</name>
<protein>
    <submittedName>
        <fullName evidence="2">Uncharacterized protein</fullName>
    </submittedName>
</protein>
<accession>A0A433JEG1</accession>
<dbReference type="AlphaFoldDB" id="A0A433JEG1"/>
<reference evidence="2 3" key="1">
    <citation type="submission" date="2018-12" db="EMBL/GenBank/DDBJ databases">
        <authorList>
            <person name="Yang Y."/>
        </authorList>
    </citation>
    <scope>NUCLEOTIDE SEQUENCE [LARGE SCALE GENOMIC DNA]</scope>
    <source>
        <strain evidence="2 3">GSF71</strain>
    </source>
</reference>
<keyword evidence="1" id="KW-0812">Transmembrane</keyword>
<evidence type="ECO:0000256" key="1">
    <source>
        <dbReference type="SAM" id="Phobius"/>
    </source>
</evidence>
<dbReference type="RefSeq" id="WP_126993643.1">
    <property type="nucleotide sequence ID" value="NZ_JBNPXW010000001.1"/>
</dbReference>
<dbReference type="EMBL" id="RZIJ01000001">
    <property type="protein sequence ID" value="RUQ75562.1"/>
    <property type="molecule type" value="Genomic_DNA"/>
</dbReference>
<keyword evidence="1" id="KW-1133">Transmembrane helix</keyword>
<comment type="caution">
    <text evidence="2">The sequence shown here is derived from an EMBL/GenBank/DDBJ whole genome shotgun (WGS) entry which is preliminary data.</text>
</comment>
<proteinExistence type="predicted"/>
<dbReference type="Proteomes" id="UP000280346">
    <property type="component" value="Unassembled WGS sequence"/>
</dbReference>
<sequence length="66" mass="7462">MIETQAFLFLALTGMIGHAIYLASGRKPYDVILPEKDEAEEEPGIAFSSDRFQQSAKGEDRPFWIE</sequence>
<feature type="transmembrane region" description="Helical" evidence="1">
    <location>
        <begin position="6"/>
        <end position="23"/>
    </location>
</feature>
<organism evidence="2 3">
    <name type="scientific">Azospirillum doebereinerae</name>
    <dbReference type="NCBI Taxonomy" id="92933"/>
    <lineage>
        <taxon>Bacteria</taxon>
        <taxon>Pseudomonadati</taxon>
        <taxon>Pseudomonadota</taxon>
        <taxon>Alphaproteobacteria</taxon>
        <taxon>Rhodospirillales</taxon>
        <taxon>Azospirillaceae</taxon>
        <taxon>Azospirillum</taxon>
    </lineage>
</organism>
<evidence type="ECO:0000313" key="2">
    <source>
        <dbReference type="EMBL" id="RUQ75562.1"/>
    </source>
</evidence>